<feature type="signal peptide" evidence="3">
    <location>
        <begin position="1"/>
        <end position="21"/>
    </location>
</feature>
<dbReference type="RefSeq" id="WP_149841519.1">
    <property type="nucleotide sequence ID" value="NZ_VUOC01000004.1"/>
</dbReference>
<dbReference type="PROSITE" id="PS50915">
    <property type="entry name" value="CRYSTALLIN_BETA_GAMMA"/>
    <property type="match status" value="1"/>
</dbReference>
<reference evidence="5 6" key="2">
    <citation type="submission" date="2019-09" db="EMBL/GenBank/DDBJ databases">
        <authorList>
            <person name="Jin C."/>
        </authorList>
    </citation>
    <scope>NUCLEOTIDE SEQUENCE [LARGE SCALE GENOMIC DNA]</scope>
    <source>
        <strain evidence="5 6">BN140078</strain>
    </source>
</reference>
<dbReference type="EMBL" id="VUOC01000004">
    <property type="protein sequence ID" value="KAA2240341.1"/>
    <property type="molecule type" value="Genomic_DNA"/>
</dbReference>
<evidence type="ECO:0000313" key="6">
    <source>
        <dbReference type="Proteomes" id="UP000324611"/>
    </source>
</evidence>
<feature type="domain" description="Beta/gamma crystallin 'Greek key'" evidence="4">
    <location>
        <begin position="337"/>
        <end position="376"/>
    </location>
</feature>
<feature type="chain" id="PRO_5022864073" evidence="3">
    <location>
        <begin position="22"/>
        <end position="607"/>
    </location>
</feature>
<reference evidence="5 6" key="1">
    <citation type="submission" date="2019-09" db="EMBL/GenBank/DDBJ databases">
        <title>Chitinophaga ginsengihumi sp. nov., isolated from soil of ginseng rhizosphere.</title>
        <authorList>
            <person name="Lee J."/>
        </authorList>
    </citation>
    <scope>NUCLEOTIDE SEQUENCE [LARGE SCALE GENOMIC DNA]</scope>
    <source>
        <strain evidence="5 6">BN140078</strain>
    </source>
</reference>
<evidence type="ECO:0000313" key="5">
    <source>
        <dbReference type="EMBL" id="KAA2240341.1"/>
    </source>
</evidence>
<dbReference type="SUPFAM" id="SSF49695">
    <property type="entry name" value="gamma-Crystallin-like"/>
    <property type="match status" value="1"/>
</dbReference>
<dbReference type="InterPro" id="IPR001064">
    <property type="entry name" value="Beta/gamma_crystallin"/>
</dbReference>
<dbReference type="AlphaFoldDB" id="A0A5B2VMP1"/>
<dbReference type="Gene3D" id="2.60.20.10">
    <property type="entry name" value="Crystallins"/>
    <property type="match status" value="1"/>
</dbReference>
<dbReference type="InterPro" id="IPR011024">
    <property type="entry name" value="G_crystallin-like"/>
</dbReference>
<dbReference type="Gene3D" id="2.80.10.50">
    <property type="match status" value="1"/>
</dbReference>
<name>A0A5B2VMP1_9BACT</name>
<evidence type="ECO:0000256" key="3">
    <source>
        <dbReference type="SAM" id="SignalP"/>
    </source>
</evidence>
<sequence>MKKQLLKGLLLLALWPLAAKSQTPPATWQEHWFEHNQIVSKVYEDNDLALYYDNGVSPAVTWPKQYLSAVWRYTKKVYGNFNTDPHLFAILHTGRYGGGHPSTYFDDSHDFRNVIDAGAGPWNGNQTDYDLLTHEVGHIVEGASKNMHNSPAFGIWGDSKWCEIFIYDVYKGLGQEGLATGCYNAFMGTTDNFPRANTAWFKNWFYPIYSQYGGADVLNRYFVQLALYFKRNGTDYPPMNMGEFVHFWSGAAGVNLKAQATIAFGWTSEFEAQFLKAQQDFPFAYNVPGATATTLFQDIFYGGYGVSLPAGRYNLTQLRAYGGRNDDITSLKVTSGYTVTLYKDDNFSGDSINITSDTQLLDGSWNDQATSLVIRSVAPVGQRIWLRGFNNSYVSSKNGVEPMWCNAAAAQGWEQFLVVDAGNSKIALQGNNGAYVSSENGTAPITCNRPTAGGWEQFDWILTADGKVTLRGNNGRFISSENGAAAMTCNRPAASGWETFNYSIITAAAMAKLAPIAANVAAKDQPKALHVYPNPAVIGNTITVKIDCYNANAPVGLELVDINKRIVRSQQTGGAVVNLSTAGLTPGVYVLVVTNGSNRFQQKVVVQ</sequence>
<keyword evidence="3" id="KW-0732">Signal</keyword>
<dbReference type="CDD" id="cd23342">
    <property type="entry name" value="beta-trefoil_FSCN_ZgPorA-like"/>
    <property type="match status" value="1"/>
</dbReference>
<accession>A0A5B2VMP1</accession>
<dbReference type="NCBIfam" id="TIGR04183">
    <property type="entry name" value="Por_Secre_tail"/>
    <property type="match status" value="1"/>
</dbReference>
<comment type="caution">
    <text evidence="5">The sequence shown here is derived from an EMBL/GenBank/DDBJ whole genome shotgun (WGS) entry which is preliminary data.</text>
</comment>
<protein>
    <submittedName>
        <fullName evidence="5">T9SS type A sorting domain-containing protein</fullName>
    </submittedName>
</protein>
<dbReference type="InterPro" id="IPR008999">
    <property type="entry name" value="Actin-crosslinking"/>
</dbReference>
<evidence type="ECO:0000256" key="1">
    <source>
        <dbReference type="ARBA" id="ARBA00009646"/>
    </source>
</evidence>
<comment type="similarity">
    <text evidence="1">Belongs to the beta/gamma-crystallin family.</text>
</comment>
<keyword evidence="2" id="KW-0677">Repeat</keyword>
<organism evidence="5 6">
    <name type="scientific">Chitinophaga agrisoli</name>
    <dbReference type="NCBI Taxonomy" id="2607653"/>
    <lineage>
        <taxon>Bacteria</taxon>
        <taxon>Pseudomonadati</taxon>
        <taxon>Bacteroidota</taxon>
        <taxon>Chitinophagia</taxon>
        <taxon>Chitinophagales</taxon>
        <taxon>Chitinophagaceae</taxon>
        <taxon>Chitinophaga</taxon>
    </lineage>
</organism>
<evidence type="ECO:0000256" key="2">
    <source>
        <dbReference type="ARBA" id="ARBA00022737"/>
    </source>
</evidence>
<dbReference type="SUPFAM" id="SSF50405">
    <property type="entry name" value="Actin-crosslinking proteins"/>
    <property type="match status" value="1"/>
</dbReference>
<keyword evidence="6" id="KW-1185">Reference proteome</keyword>
<proteinExistence type="inferred from homology"/>
<evidence type="ECO:0000259" key="4">
    <source>
        <dbReference type="PROSITE" id="PS50915"/>
    </source>
</evidence>
<dbReference type="Proteomes" id="UP000324611">
    <property type="component" value="Unassembled WGS sequence"/>
</dbReference>
<dbReference type="Pfam" id="PF18962">
    <property type="entry name" value="Por_Secre_tail"/>
    <property type="match status" value="1"/>
</dbReference>
<dbReference type="InterPro" id="IPR026444">
    <property type="entry name" value="Secre_tail"/>
</dbReference>
<gene>
    <name evidence="5" type="ORF">F0L74_29735</name>
</gene>